<evidence type="ECO:0000256" key="4">
    <source>
        <dbReference type="ARBA" id="ARBA00023088"/>
    </source>
</evidence>
<dbReference type="Proteomes" id="UP000229095">
    <property type="component" value="Unassembled WGS sequence"/>
</dbReference>
<protein>
    <submittedName>
        <fullName evidence="9">Fimbrial protein</fullName>
    </submittedName>
</protein>
<evidence type="ECO:0000313" key="10">
    <source>
        <dbReference type="Proteomes" id="UP000229095"/>
    </source>
</evidence>
<evidence type="ECO:0000256" key="1">
    <source>
        <dbReference type="ARBA" id="ARBA00022512"/>
    </source>
</evidence>
<feature type="chain" id="PRO_5014902864" evidence="6">
    <location>
        <begin position="30"/>
        <end position="520"/>
    </location>
</feature>
<comment type="caution">
    <text evidence="9">The sequence shown here is derived from an EMBL/GenBank/DDBJ whole genome shotgun (WGS) entry which is preliminary data.</text>
</comment>
<proteinExistence type="predicted"/>
<dbReference type="InterPro" id="IPR041033">
    <property type="entry name" value="SpaA_PFL_dom_1"/>
</dbReference>
<dbReference type="Pfam" id="PF00746">
    <property type="entry name" value="Gram_pos_anchor"/>
    <property type="match status" value="1"/>
</dbReference>
<dbReference type="AlphaFoldDB" id="A0A2M9H8T6"/>
<dbReference type="RefSeq" id="WP_100510508.1">
    <property type="nucleotide sequence ID" value="NZ_PEBI01000002.1"/>
</dbReference>
<evidence type="ECO:0000256" key="3">
    <source>
        <dbReference type="ARBA" id="ARBA00022729"/>
    </source>
</evidence>
<keyword evidence="5" id="KW-0472">Membrane</keyword>
<dbReference type="InterPro" id="IPR026466">
    <property type="entry name" value="Fim_isopep_form_D2_dom"/>
</dbReference>
<dbReference type="EMBL" id="PEBI01000002">
    <property type="protein sequence ID" value="PJM73216.1"/>
    <property type="molecule type" value="Genomic_DNA"/>
</dbReference>
<name>A0A2M9H8T6_9BIFI</name>
<keyword evidence="4" id="KW-0572">Peptidoglycan-anchor</keyword>
<keyword evidence="5" id="KW-0812">Transmembrane</keyword>
<organism evidence="9 10">
    <name type="scientific">Bifidobacterium primatium</name>
    <dbReference type="NCBI Taxonomy" id="2045438"/>
    <lineage>
        <taxon>Bacteria</taxon>
        <taxon>Bacillati</taxon>
        <taxon>Actinomycetota</taxon>
        <taxon>Actinomycetes</taxon>
        <taxon>Bifidobacteriales</taxon>
        <taxon>Bifidobacteriaceae</taxon>
        <taxon>Bifidobacterium</taxon>
    </lineage>
</organism>
<gene>
    <name evidence="9" type="ORF">CS006_03930</name>
</gene>
<reference evidence="9 10" key="1">
    <citation type="submission" date="2017-10" db="EMBL/GenBank/DDBJ databases">
        <title>Draft genome sequences of strains TRE 1, TRE 9, TRE H and TRI 7, isolated from tamarins, belonging to four potential novel Bifidobacterium species.</title>
        <authorList>
            <person name="Mattarelli P."/>
            <person name="Modesto M."/>
            <person name="Puglisi E."/>
            <person name="Morelli L."/>
            <person name="Spezio C."/>
            <person name="Bonetti A."/>
            <person name="Sandri C."/>
        </authorList>
    </citation>
    <scope>NUCLEOTIDE SEQUENCE [LARGE SCALE GENOMIC DNA]</scope>
    <source>
        <strain evidence="10">TRE1</strain>
    </source>
</reference>
<feature type="signal peptide" evidence="6">
    <location>
        <begin position="1"/>
        <end position="29"/>
    </location>
</feature>
<keyword evidence="10" id="KW-1185">Reference proteome</keyword>
<feature type="domain" description="Gram-positive cocci surface proteins LPxTG" evidence="7">
    <location>
        <begin position="477"/>
        <end position="513"/>
    </location>
</feature>
<keyword evidence="5" id="KW-1133">Transmembrane helix</keyword>
<keyword evidence="1" id="KW-0134">Cell wall</keyword>
<dbReference type="NCBIfam" id="TIGR04226">
    <property type="entry name" value="RrgB_K2N_iso_D2"/>
    <property type="match status" value="1"/>
</dbReference>
<keyword evidence="2" id="KW-0964">Secreted</keyword>
<dbReference type="NCBIfam" id="TIGR01167">
    <property type="entry name" value="LPXTG_anchor"/>
    <property type="match status" value="1"/>
</dbReference>
<dbReference type="SUPFAM" id="SSF117074">
    <property type="entry name" value="Hypothetical protein PA1324"/>
    <property type="match status" value="1"/>
</dbReference>
<evidence type="ECO:0000256" key="6">
    <source>
        <dbReference type="SAM" id="SignalP"/>
    </source>
</evidence>
<dbReference type="OrthoDB" id="3240140at2"/>
<sequence>MKLKKLFAGVAAAATLLGGMAFGAATANAADGDVVTADATFTFTADDTAQLTNRTIAAYKLADYVQYGSGDSTVYGVKTNADNAAVVNGALKTALNSQTDVDLADALAAGQLDVSATRPWTAAAAGAASTTRAFANALATAQGLKAVNPAPTLTVNGASATVSLPAGVYLFLDTTEGNADVTKAVPMIVASGTVNDQKQLTNPTAGATVDFKNTKNEEKTKEVNKATAAIGDTLTYKLTGKVANPAPESFVFTDRPGTGLTVKADTKFTVTADGQPVSDYAVAGLDADLQGDGNKTFTVTLNNLAAYAGKTIVVEYTAQVNEQAAGLKDGVTNELLKNDGKTYQKTTTKSYGFDFTKKNAAGQAVAGAKFQVKNGDTVLKFFAKDGVYYLAADQTAAADNKTVFDTFTTPANGQLVFGGLGNGTYTVEETAVAEGYQNFKGKFTVTITNADGALSDSATLDPFGLVDPAKKTVVNVKSVAELPKTGAAGIAMFVALGVVLAGAAAAVYGKSRRMGSALRA</sequence>
<evidence type="ECO:0000313" key="9">
    <source>
        <dbReference type="EMBL" id="PJM73216.1"/>
    </source>
</evidence>
<feature type="domain" description="SpaA-like prealbumin fold" evidence="8">
    <location>
        <begin position="354"/>
        <end position="451"/>
    </location>
</feature>
<feature type="transmembrane region" description="Helical" evidence="5">
    <location>
        <begin position="487"/>
        <end position="509"/>
    </location>
</feature>
<dbReference type="InterPro" id="IPR013783">
    <property type="entry name" value="Ig-like_fold"/>
</dbReference>
<accession>A0A2M9H8T6</accession>
<evidence type="ECO:0000256" key="2">
    <source>
        <dbReference type="ARBA" id="ARBA00022525"/>
    </source>
</evidence>
<evidence type="ECO:0000256" key="5">
    <source>
        <dbReference type="SAM" id="Phobius"/>
    </source>
</evidence>
<dbReference type="Gene3D" id="2.60.40.10">
    <property type="entry name" value="Immunoglobulins"/>
    <property type="match status" value="1"/>
</dbReference>
<dbReference type="GO" id="GO:0005975">
    <property type="term" value="P:carbohydrate metabolic process"/>
    <property type="evidence" value="ECO:0007669"/>
    <property type="project" value="UniProtKB-ARBA"/>
</dbReference>
<dbReference type="Pfam" id="PF17802">
    <property type="entry name" value="SpaA"/>
    <property type="match status" value="1"/>
</dbReference>
<dbReference type="InterPro" id="IPR019931">
    <property type="entry name" value="LPXTG_anchor"/>
</dbReference>
<dbReference type="Gene3D" id="2.60.40.740">
    <property type="match status" value="1"/>
</dbReference>
<evidence type="ECO:0000259" key="8">
    <source>
        <dbReference type="Pfam" id="PF17802"/>
    </source>
</evidence>
<evidence type="ECO:0000259" key="7">
    <source>
        <dbReference type="Pfam" id="PF00746"/>
    </source>
</evidence>
<keyword evidence="3 6" id="KW-0732">Signal</keyword>